<dbReference type="eggNOG" id="ENOG502R5RY">
    <property type="taxonomic scope" value="Eukaryota"/>
</dbReference>
<evidence type="ECO:0000313" key="2">
    <source>
        <dbReference type="EnsemblPlants" id="OB12G26570.1"/>
    </source>
</evidence>
<dbReference type="PANTHER" id="PTHR34061:SF15">
    <property type="entry name" value="EXPRESSED PROTEIN"/>
    <property type="match status" value="1"/>
</dbReference>
<reference evidence="2" key="2">
    <citation type="submission" date="2013-04" db="UniProtKB">
        <authorList>
            <consortium name="EnsemblPlants"/>
        </authorList>
    </citation>
    <scope>IDENTIFICATION</scope>
</reference>
<dbReference type="PANTHER" id="PTHR34061">
    <property type="entry name" value="PROTEIN, PUTATIVE-RELATED"/>
    <property type="match status" value="1"/>
</dbReference>
<name>J3NF99_ORYBR</name>
<protein>
    <submittedName>
        <fullName evidence="2">Uncharacterized protein</fullName>
    </submittedName>
</protein>
<feature type="region of interest" description="Disordered" evidence="1">
    <location>
        <begin position="69"/>
        <end position="122"/>
    </location>
</feature>
<dbReference type="HOGENOM" id="CLU_2065226_0_0_1"/>
<dbReference type="OMA" id="CVPFAFR"/>
<dbReference type="KEGG" id="obr:102711115"/>
<organism evidence="2">
    <name type="scientific">Oryza brachyantha</name>
    <name type="common">malo sina</name>
    <dbReference type="NCBI Taxonomy" id="4533"/>
    <lineage>
        <taxon>Eukaryota</taxon>
        <taxon>Viridiplantae</taxon>
        <taxon>Streptophyta</taxon>
        <taxon>Embryophyta</taxon>
        <taxon>Tracheophyta</taxon>
        <taxon>Spermatophyta</taxon>
        <taxon>Magnoliopsida</taxon>
        <taxon>Liliopsida</taxon>
        <taxon>Poales</taxon>
        <taxon>Poaceae</taxon>
        <taxon>BOP clade</taxon>
        <taxon>Oryzoideae</taxon>
        <taxon>Oryzeae</taxon>
        <taxon>Oryzinae</taxon>
        <taxon>Oryza</taxon>
    </lineage>
</organism>
<dbReference type="Gramene" id="OB12G26570.1">
    <property type="protein sequence ID" value="OB12G26570.1"/>
    <property type="gene ID" value="OB12G26570"/>
</dbReference>
<dbReference type="EnsemblPlants" id="OB12G26570.1">
    <property type="protein sequence ID" value="OB12G26570.1"/>
    <property type="gene ID" value="OB12G26570"/>
</dbReference>
<accession>J3NF99</accession>
<dbReference type="OrthoDB" id="690966at2759"/>
<dbReference type="Proteomes" id="UP000006038">
    <property type="component" value="Chromosome 12"/>
</dbReference>
<sequence>MPMRATASSSSSPRCASFACRRGDHAHAHALGRACGRPLGRAAGFVGSGIAAAFFASLEGCYCVEILTDDDDDDHQPLDGASRSRSRDVSEAAPLLPRATAAKKSRQTTAAAGKGKISSWGGFGCCENTNTAN</sequence>
<proteinExistence type="predicted"/>
<gene>
    <name evidence="2" type="primary">LOC102711115</name>
</gene>
<evidence type="ECO:0000313" key="3">
    <source>
        <dbReference type="Proteomes" id="UP000006038"/>
    </source>
</evidence>
<dbReference type="AlphaFoldDB" id="J3NF99"/>
<dbReference type="RefSeq" id="XP_015698584.1">
    <property type="nucleotide sequence ID" value="XM_015843098.2"/>
</dbReference>
<reference evidence="2" key="1">
    <citation type="journal article" date="2013" name="Nat. Commun.">
        <title>Whole-genome sequencing of Oryza brachyantha reveals mechanisms underlying Oryza genome evolution.</title>
        <authorList>
            <person name="Chen J."/>
            <person name="Huang Q."/>
            <person name="Gao D."/>
            <person name="Wang J."/>
            <person name="Lang Y."/>
            <person name="Liu T."/>
            <person name="Li B."/>
            <person name="Bai Z."/>
            <person name="Luis Goicoechea J."/>
            <person name="Liang C."/>
            <person name="Chen C."/>
            <person name="Zhang W."/>
            <person name="Sun S."/>
            <person name="Liao Y."/>
            <person name="Zhang X."/>
            <person name="Yang L."/>
            <person name="Song C."/>
            <person name="Wang M."/>
            <person name="Shi J."/>
            <person name="Liu G."/>
            <person name="Liu J."/>
            <person name="Zhou H."/>
            <person name="Zhou W."/>
            <person name="Yu Q."/>
            <person name="An N."/>
            <person name="Chen Y."/>
            <person name="Cai Q."/>
            <person name="Wang B."/>
            <person name="Liu B."/>
            <person name="Min J."/>
            <person name="Huang Y."/>
            <person name="Wu H."/>
            <person name="Li Z."/>
            <person name="Zhang Y."/>
            <person name="Yin Y."/>
            <person name="Song W."/>
            <person name="Jiang J."/>
            <person name="Jackson S.A."/>
            <person name="Wing R.A."/>
            <person name="Wang J."/>
            <person name="Chen M."/>
        </authorList>
    </citation>
    <scope>NUCLEOTIDE SEQUENCE [LARGE SCALE GENOMIC DNA]</scope>
    <source>
        <strain evidence="2">cv. IRGC 101232</strain>
    </source>
</reference>
<dbReference type="GeneID" id="102711115"/>
<keyword evidence="3" id="KW-1185">Reference proteome</keyword>
<evidence type="ECO:0000256" key="1">
    <source>
        <dbReference type="SAM" id="MobiDB-lite"/>
    </source>
</evidence>